<dbReference type="SMART" id="SM01117">
    <property type="entry name" value="Cyt-b5"/>
    <property type="match status" value="1"/>
</dbReference>
<feature type="domain" description="Cytochrome b5 heme-binding" evidence="6">
    <location>
        <begin position="97"/>
        <end position="173"/>
    </location>
</feature>
<dbReference type="PANTHER" id="PTHR46237">
    <property type="entry name" value="CYTOCHROME B5 REDUCTASE 4 FAMILY MEMBER"/>
    <property type="match status" value="1"/>
</dbReference>
<gene>
    <name evidence="8" type="primary">LOC108567440</name>
</gene>
<dbReference type="PRINTS" id="PR00363">
    <property type="entry name" value="CYTOCHROMEB5"/>
</dbReference>
<keyword evidence="3" id="KW-0479">Metal-binding</keyword>
<dbReference type="InterPro" id="IPR001433">
    <property type="entry name" value="OxRdtase_FAD/NAD-bd"/>
</dbReference>
<comment type="similarity">
    <text evidence="1">Belongs to the flavoprotein pyridine nucleotide cytochrome reductase family.</text>
</comment>
<organism evidence="7 8">
    <name type="scientific">Nicrophorus vespilloides</name>
    <name type="common">Boreal carrion beetle</name>
    <dbReference type="NCBI Taxonomy" id="110193"/>
    <lineage>
        <taxon>Eukaryota</taxon>
        <taxon>Metazoa</taxon>
        <taxon>Ecdysozoa</taxon>
        <taxon>Arthropoda</taxon>
        <taxon>Hexapoda</taxon>
        <taxon>Insecta</taxon>
        <taxon>Pterygota</taxon>
        <taxon>Neoptera</taxon>
        <taxon>Endopterygota</taxon>
        <taxon>Coleoptera</taxon>
        <taxon>Polyphaga</taxon>
        <taxon>Staphyliniformia</taxon>
        <taxon>Silphidae</taxon>
        <taxon>Nicrophorinae</taxon>
        <taxon>Nicrophorus</taxon>
    </lineage>
</organism>
<evidence type="ECO:0000256" key="1">
    <source>
        <dbReference type="ARBA" id="ARBA00006105"/>
    </source>
</evidence>
<evidence type="ECO:0000256" key="4">
    <source>
        <dbReference type="ARBA" id="ARBA00023004"/>
    </source>
</evidence>
<proteinExistence type="inferred from homology"/>
<dbReference type="GeneID" id="108567440"/>
<evidence type="ECO:0000256" key="3">
    <source>
        <dbReference type="ARBA" id="ARBA00022723"/>
    </source>
</evidence>
<dbReference type="PROSITE" id="PS00191">
    <property type="entry name" value="CYTOCHROME_B5_1"/>
    <property type="match status" value="1"/>
</dbReference>
<evidence type="ECO:0000256" key="5">
    <source>
        <dbReference type="SAM" id="Phobius"/>
    </source>
</evidence>
<name>A0ABM1N9A8_NICVS</name>
<dbReference type="Proteomes" id="UP000695000">
    <property type="component" value="Unplaced"/>
</dbReference>
<dbReference type="SUPFAM" id="SSF55856">
    <property type="entry name" value="Cytochrome b5-like heme/steroid binding domain"/>
    <property type="match status" value="1"/>
</dbReference>
<dbReference type="Pfam" id="PF00173">
    <property type="entry name" value="Cyt-b5"/>
    <property type="match status" value="1"/>
</dbReference>
<keyword evidence="5" id="KW-0472">Membrane</keyword>
<evidence type="ECO:0000259" key="6">
    <source>
        <dbReference type="PROSITE" id="PS50255"/>
    </source>
</evidence>
<feature type="transmembrane region" description="Helical" evidence="5">
    <location>
        <begin position="427"/>
        <end position="448"/>
    </location>
</feature>
<dbReference type="SUPFAM" id="SSF63380">
    <property type="entry name" value="Riboflavin synthase domain-like"/>
    <property type="match status" value="1"/>
</dbReference>
<keyword evidence="4" id="KW-0408">Iron</keyword>
<evidence type="ECO:0000313" key="7">
    <source>
        <dbReference type="Proteomes" id="UP000695000"/>
    </source>
</evidence>
<evidence type="ECO:0000313" key="8">
    <source>
        <dbReference type="RefSeq" id="XP_017783408.1"/>
    </source>
</evidence>
<keyword evidence="7" id="KW-1185">Reference proteome</keyword>
<keyword evidence="5" id="KW-1133">Transmembrane helix</keyword>
<reference evidence="8" key="1">
    <citation type="submission" date="2025-08" db="UniProtKB">
        <authorList>
            <consortium name="RefSeq"/>
        </authorList>
    </citation>
    <scope>IDENTIFICATION</scope>
    <source>
        <tissue evidence="8">Whole Larva</tissue>
    </source>
</reference>
<accession>A0ABM1N9A8</accession>
<dbReference type="InterPro" id="IPR017938">
    <property type="entry name" value="Riboflavin_synthase-like_b-brl"/>
</dbReference>
<dbReference type="InterPro" id="IPR039261">
    <property type="entry name" value="FNR_nucleotide-bd"/>
</dbReference>
<keyword evidence="2" id="KW-0349">Heme</keyword>
<dbReference type="PRINTS" id="PR00406">
    <property type="entry name" value="CYTB5RDTASE"/>
</dbReference>
<protein>
    <submittedName>
        <fullName evidence="8">Cytochrome b5 reductase 4 isoform X1</fullName>
    </submittedName>
</protein>
<sequence length="560" mass="62152">MSGRFLAPGVKPVKPSKLSVSAAIPKTFVPPVLHEVGKLAASVASVSTTDLTIPTGGSATGNPRNKCALQPGHSLMDWIRLGSSGKDLTGVGAAAGNLPVTLEELQKHGREGDAWTAIRGNVYNISEYLSFHPGGVDTIMQGAGKDATELFEEIHPWVNFTSILAKCRVGPLVQSPKHRESAVFRTSKSGLGGGSLPANYVSKENAEKIKTDWIQKIDSVTLNFYTGSLSNPYIEVMPPVHDSLHVIITMPQMVHDFVFQLSQEVRWPPQLYVNYDTGRVDVIFEKVIKQIWTHIGTTKTTVKQLKHGSQSPILKGYTLLHRKKLTHNCYFLELARADGTVHNSPLGKHVKVFNSNEESRSYTTVPNIIGRNFSTKAMQTQNLCLLIKSYPRGAVSSYVCSRSEEDYIASTNPIGLFDLKTIAKKTVFIFLVGGTGITPMMNLSLFMLQRRSVPCDKVLILFFNSHEEDMFLKKELKSLESEDRRFTIEFILTQPKNGWKGLKGRVSEEMLLMELSKLPQRSMSEKFFAICGPKGFMESCNEILQTKMKVSAEDIYTFQG</sequence>
<dbReference type="InterPro" id="IPR018506">
    <property type="entry name" value="Cyt_B5_heme-BS"/>
</dbReference>
<dbReference type="InterPro" id="IPR036400">
    <property type="entry name" value="Cyt_B5-like_heme/steroid_sf"/>
</dbReference>
<dbReference type="Gene3D" id="3.40.50.80">
    <property type="entry name" value="Nucleotide-binding domain of ferredoxin-NADP reductase (FNR) module"/>
    <property type="match status" value="1"/>
</dbReference>
<keyword evidence="5" id="KW-0812">Transmembrane</keyword>
<dbReference type="Pfam" id="PF00175">
    <property type="entry name" value="NAD_binding_1"/>
    <property type="match status" value="1"/>
</dbReference>
<dbReference type="Gene3D" id="2.40.30.10">
    <property type="entry name" value="Translation factors"/>
    <property type="match status" value="1"/>
</dbReference>
<dbReference type="CDD" id="cd06183">
    <property type="entry name" value="cyt_b5_reduct_like"/>
    <property type="match status" value="1"/>
</dbReference>
<dbReference type="InterPro" id="IPR051872">
    <property type="entry name" value="Cytochrome_b5/Flavoprotein_Rdt"/>
</dbReference>
<dbReference type="Gene3D" id="3.10.120.10">
    <property type="entry name" value="Cytochrome b5-like heme/steroid binding domain"/>
    <property type="match status" value="1"/>
</dbReference>
<dbReference type="PANTHER" id="PTHR46237:SF1">
    <property type="entry name" value="CYTOCHROME B5 REDUCTASE 4"/>
    <property type="match status" value="1"/>
</dbReference>
<dbReference type="InterPro" id="IPR001199">
    <property type="entry name" value="Cyt_B5-like_heme/steroid-bd"/>
</dbReference>
<dbReference type="SUPFAM" id="SSF52343">
    <property type="entry name" value="Ferredoxin reductase-like, C-terminal NADP-linked domain"/>
    <property type="match status" value="1"/>
</dbReference>
<evidence type="ECO:0000256" key="2">
    <source>
        <dbReference type="ARBA" id="ARBA00022617"/>
    </source>
</evidence>
<dbReference type="PROSITE" id="PS50255">
    <property type="entry name" value="CYTOCHROME_B5_2"/>
    <property type="match status" value="1"/>
</dbReference>
<dbReference type="RefSeq" id="XP_017783408.1">
    <property type="nucleotide sequence ID" value="XM_017927919.1"/>
</dbReference>